<dbReference type="OrthoDB" id="9806565at2"/>
<dbReference type="PANTHER" id="PTHR43476">
    <property type="entry name" value="3-(3-HYDROXY-PHENYL)PROPIONATE/3-HYDROXYCINNAMIC ACID HYDROXYLASE"/>
    <property type="match status" value="1"/>
</dbReference>
<evidence type="ECO:0000256" key="1">
    <source>
        <dbReference type="ARBA" id="ARBA00023002"/>
    </source>
</evidence>
<dbReference type="Gene3D" id="3.50.50.60">
    <property type="entry name" value="FAD/NAD(P)-binding domain"/>
    <property type="match status" value="1"/>
</dbReference>
<keyword evidence="4" id="KW-1185">Reference proteome</keyword>
<gene>
    <name evidence="3" type="ORF">CF651_26490</name>
</gene>
<evidence type="ECO:0000259" key="2">
    <source>
        <dbReference type="Pfam" id="PF01494"/>
    </source>
</evidence>
<sequence>MKTLETDVCIVGGGPAGMLLALLLAKMNIRVHVLEKQKNFDREYRGEILQPRFLQMLEQLNLKEYVERFPHEKLKQGAFYVRDRQIGSINFQNVHRNSPYAISMPQPVLLQALYEKAAQYPSFEMSFHSSVQKVIMEDGTVKGVTVKSGDEELDIRAKITVGADGRFSTLRRLMNFAFEYEQYNMDLIWFTIEHPEHWERMLRFQISNGPTCIMGSKYGNRLQVGIAFKREEWETIKQQGIEAFKETIVRIHPYFKEFAGSLTDFKPFTPLQSKLFMVKQWAKDGCILIGDAAHCATPIGAVGVSLSCATAVIAADVIVKAFQENDFSTEMLNQVQTMREPEIRKIHAFQKKIENVMVDSPFLRKMRPIAITLLAKTPLFAKIQKRMLLMPTPLPIHPQLSFE</sequence>
<comment type="caution">
    <text evidence="3">The sequence shown here is derived from an EMBL/GenBank/DDBJ whole genome shotgun (WGS) entry which is preliminary data.</text>
</comment>
<evidence type="ECO:0000313" key="4">
    <source>
        <dbReference type="Proteomes" id="UP000215509"/>
    </source>
</evidence>
<dbReference type="PANTHER" id="PTHR43476:SF5">
    <property type="entry name" value="FAD-DEPENDENT MONOOXYGENASE"/>
    <property type="match status" value="1"/>
</dbReference>
<accession>A0A229UK53</accession>
<protein>
    <recommendedName>
        <fullName evidence="2">FAD-binding domain-containing protein</fullName>
    </recommendedName>
</protein>
<dbReference type="Proteomes" id="UP000215509">
    <property type="component" value="Unassembled WGS sequence"/>
</dbReference>
<dbReference type="InterPro" id="IPR002938">
    <property type="entry name" value="FAD-bd"/>
</dbReference>
<dbReference type="RefSeq" id="WP_094017871.1">
    <property type="nucleotide sequence ID" value="NZ_NMQW01000049.1"/>
</dbReference>
<keyword evidence="1" id="KW-0560">Oxidoreductase</keyword>
<organism evidence="3 4">
    <name type="scientific">Paenibacillus rigui</name>
    <dbReference type="NCBI Taxonomy" id="554312"/>
    <lineage>
        <taxon>Bacteria</taxon>
        <taxon>Bacillati</taxon>
        <taxon>Bacillota</taxon>
        <taxon>Bacilli</taxon>
        <taxon>Bacillales</taxon>
        <taxon>Paenibacillaceae</taxon>
        <taxon>Paenibacillus</taxon>
    </lineage>
</organism>
<dbReference type="GO" id="GO:0071949">
    <property type="term" value="F:FAD binding"/>
    <property type="evidence" value="ECO:0007669"/>
    <property type="project" value="InterPro"/>
</dbReference>
<proteinExistence type="predicted"/>
<evidence type="ECO:0000313" key="3">
    <source>
        <dbReference type="EMBL" id="OXM83279.1"/>
    </source>
</evidence>
<dbReference type="PRINTS" id="PR00420">
    <property type="entry name" value="RNGMNOXGNASE"/>
</dbReference>
<dbReference type="EMBL" id="NMQW01000049">
    <property type="protein sequence ID" value="OXM83279.1"/>
    <property type="molecule type" value="Genomic_DNA"/>
</dbReference>
<dbReference type="SUPFAM" id="SSF51905">
    <property type="entry name" value="FAD/NAD(P)-binding domain"/>
    <property type="match status" value="1"/>
</dbReference>
<dbReference type="InterPro" id="IPR036188">
    <property type="entry name" value="FAD/NAD-bd_sf"/>
</dbReference>
<reference evidence="3 4" key="1">
    <citation type="submission" date="2017-07" db="EMBL/GenBank/DDBJ databases">
        <title>Genome sequencing and assembly of Paenibacillus rigui.</title>
        <authorList>
            <person name="Mayilraj S."/>
        </authorList>
    </citation>
    <scope>NUCLEOTIDE SEQUENCE [LARGE SCALE GENOMIC DNA]</scope>
    <source>
        <strain evidence="3 4">JCM 16352</strain>
    </source>
</reference>
<dbReference type="GO" id="GO:0016491">
    <property type="term" value="F:oxidoreductase activity"/>
    <property type="evidence" value="ECO:0007669"/>
    <property type="project" value="UniProtKB-KW"/>
</dbReference>
<feature type="domain" description="FAD-binding" evidence="2">
    <location>
        <begin position="5"/>
        <end position="324"/>
    </location>
</feature>
<dbReference type="Pfam" id="PF01494">
    <property type="entry name" value="FAD_binding_3"/>
    <property type="match status" value="1"/>
</dbReference>
<dbReference type="InterPro" id="IPR050631">
    <property type="entry name" value="PheA/TfdB_FAD_monoxygenase"/>
</dbReference>
<dbReference type="AlphaFoldDB" id="A0A229UK53"/>
<name>A0A229UK53_9BACL</name>